<evidence type="ECO:0000313" key="7">
    <source>
        <dbReference type="Proteomes" id="UP000464577"/>
    </source>
</evidence>
<comment type="similarity">
    <text evidence="1 4">Belongs to the glycosyl hydrolase 43 family.</text>
</comment>
<dbReference type="SUPFAM" id="SSF75005">
    <property type="entry name" value="Arabinanase/levansucrase/invertase"/>
    <property type="match status" value="1"/>
</dbReference>
<protein>
    <submittedName>
        <fullName evidence="6">Family 43 glycosylhydrolase</fullName>
    </submittedName>
</protein>
<dbReference type="EMBL" id="CP045997">
    <property type="protein sequence ID" value="QHV94308.1"/>
    <property type="molecule type" value="Genomic_DNA"/>
</dbReference>
<keyword evidence="7" id="KW-1185">Reference proteome</keyword>
<dbReference type="Gene3D" id="2.60.120.260">
    <property type="entry name" value="Galactose-binding domain-like"/>
    <property type="match status" value="1"/>
</dbReference>
<evidence type="ECO:0000256" key="4">
    <source>
        <dbReference type="RuleBase" id="RU361187"/>
    </source>
</evidence>
<evidence type="ECO:0000313" key="6">
    <source>
        <dbReference type="EMBL" id="QHV94308.1"/>
    </source>
</evidence>
<sequence length="470" mass="52166">MKTLTSLALILLALTATLSSSAQNPGTYGAIYSGIPWFDDRGQVVSAHGACIVKDNGRFYLFGEAHSDTSNAFAGFTCYSSTDLYNWKFERVALPLQASGKLGPNRVGERVKVMKCPKTREYIMFMHADTLGYTDQFVGYATASAITGPYTFRGPLFFNGLPIRKWDMGTFQDSDGSGYVLIHGGEIYKLSDDYKSVTEQLTKSMTSGFESPAILKKDSLYYFLGSHLTSWERNDNYYYTATSLKGPWINRGTFAPQGTLTWNSQTTFILPITGTKETTYMYMGDRWSFPRQASSATYVWQPLSVSGTSLSLPTYREAWRIDLKTGTTSFAEAGKKVIDNIDKTLIDYQGEWQHTSDTATISSSNVKGTTFSLKFKGRQVGLRGLLRPNGGYAKVTLTNAQGKKLCSALVDMYCKYPVRSLAFLSPVLTKGQYTLTVTVAGEHGTWSDKRRSNYGSIDNFVSLDKILINN</sequence>
<feature type="chain" id="PRO_5026706120" evidence="5">
    <location>
        <begin position="23"/>
        <end position="470"/>
    </location>
</feature>
<dbReference type="KEGG" id="senf:GJR95_04415"/>
<dbReference type="PANTHER" id="PTHR22925">
    <property type="entry name" value="GLYCOSYL HYDROLASE 43 FAMILY MEMBER"/>
    <property type="match status" value="1"/>
</dbReference>
<proteinExistence type="inferred from homology"/>
<dbReference type="InterPro" id="IPR023296">
    <property type="entry name" value="Glyco_hydro_beta-prop_sf"/>
</dbReference>
<dbReference type="InterPro" id="IPR006710">
    <property type="entry name" value="Glyco_hydro_43"/>
</dbReference>
<dbReference type="CDD" id="cd18821">
    <property type="entry name" value="GH43_Pc3Gal43A-like"/>
    <property type="match status" value="1"/>
</dbReference>
<dbReference type="Pfam" id="PF04616">
    <property type="entry name" value="Glyco_hydro_43"/>
    <property type="match status" value="1"/>
</dbReference>
<dbReference type="Proteomes" id="UP000464577">
    <property type="component" value="Chromosome"/>
</dbReference>
<evidence type="ECO:0000256" key="2">
    <source>
        <dbReference type="ARBA" id="ARBA00022801"/>
    </source>
</evidence>
<feature type="signal peptide" evidence="5">
    <location>
        <begin position="1"/>
        <end position="22"/>
    </location>
</feature>
<keyword evidence="5" id="KW-0732">Signal</keyword>
<evidence type="ECO:0000256" key="3">
    <source>
        <dbReference type="ARBA" id="ARBA00023295"/>
    </source>
</evidence>
<dbReference type="Gene3D" id="2.115.10.20">
    <property type="entry name" value="Glycosyl hydrolase domain, family 43"/>
    <property type="match status" value="1"/>
</dbReference>
<name>A0A6P1VPF1_9BACT</name>
<dbReference type="PANTHER" id="PTHR22925:SF3">
    <property type="entry name" value="GLYCOSYL HYDROLASE FAMILY PROTEIN 43"/>
    <property type="match status" value="1"/>
</dbReference>
<dbReference type="AlphaFoldDB" id="A0A6P1VPF1"/>
<organism evidence="6 7">
    <name type="scientific">Spirosoma endbachense</name>
    <dbReference type="NCBI Taxonomy" id="2666025"/>
    <lineage>
        <taxon>Bacteria</taxon>
        <taxon>Pseudomonadati</taxon>
        <taxon>Bacteroidota</taxon>
        <taxon>Cytophagia</taxon>
        <taxon>Cytophagales</taxon>
        <taxon>Cytophagaceae</taxon>
        <taxon>Spirosoma</taxon>
    </lineage>
</organism>
<gene>
    <name evidence="6" type="ORF">GJR95_04415</name>
</gene>
<dbReference type="GO" id="GO:0004553">
    <property type="term" value="F:hydrolase activity, hydrolyzing O-glycosyl compounds"/>
    <property type="evidence" value="ECO:0007669"/>
    <property type="project" value="InterPro"/>
</dbReference>
<evidence type="ECO:0000256" key="5">
    <source>
        <dbReference type="SAM" id="SignalP"/>
    </source>
</evidence>
<reference evidence="6 7" key="1">
    <citation type="submission" date="2019-11" db="EMBL/GenBank/DDBJ databases">
        <title>Spirosoma endbachense sp. nov., isolated from a natural salt meadow.</title>
        <authorList>
            <person name="Rojas J."/>
            <person name="Ambika Manirajan B."/>
            <person name="Ratering S."/>
            <person name="Suarez C."/>
            <person name="Geissler-Plaum R."/>
            <person name="Schnell S."/>
        </authorList>
    </citation>
    <scope>NUCLEOTIDE SEQUENCE [LARGE SCALE GENOMIC DNA]</scope>
    <source>
        <strain evidence="6 7">I-24</strain>
    </source>
</reference>
<dbReference type="RefSeq" id="WP_162384731.1">
    <property type="nucleotide sequence ID" value="NZ_CP045997.1"/>
</dbReference>
<accession>A0A6P1VPF1</accession>
<keyword evidence="3 4" id="KW-0326">Glycosidase</keyword>
<dbReference type="GO" id="GO:0005975">
    <property type="term" value="P:carbohydrate metabolic process"/>
    <property type="evidence" value="ECO:0007669"/>
    <property type="project" value="InterPro"/>
</dbReference>
<keyword evidence="2 4" id="KW-0378">Hydrolase</keyword>
<evidence type="ECO:0000256" key="1">
    <source>
        <dbReference type="ARBA" id="ARBA00009865"/>
    </source>
</evidence>